<dbReference type="GO" id="GO:0005868">
    <property type="term" value="C:cytoplasmic dynein complex"/>
    <property type="evidence" value="ECO:0007669"/>
    <property type="project" value="TreeGrafter"/>
</dbReference>
<evidence type="ECO:0000313" key="2">
    <source>
        <dbReference type="Proteomes" id="UP001295684"/>
    </source>
</evidence>
<dbReference type="InterPro" id="IPR038586">
    <property type="entry name" value="Tctex-1-like_sf"/>
</dbReference>
<dbReference type="GO" id="GO:0007018">
    <property type="term" value="P:microtubule-based movement"/>
    <property type="evidence" value="ECO:0007669"/>
    <property type="project" value="TreeGrafter"/>
</dbReference>
<dbReference type="CDD" id="cd21459">
    <property type="entry name" value="DLC-like_TCTEX1D2"/>
    <property type="match status" value="1"/>
</dbReference>
<dbReference type="AlphaFoldDB" id="A0AAD1Y4F5"/>
<reference evidence="1" key="1">
    <citation type="submission" date="2023-07" db="EMBL/GenBank/DDBJ databases">
        <authorList>
            <consortium name="AG Swart"/>
            <person name="Singh M."/>
            <person name="Singh A."/>
            <person name="Seah K."/>
            <person name="Emmerich C."/>
        </authorList>
    </citation>
    <scope>NUCLEOTIDE SEQUENCE</scope>
    <source>
        <strain evidence="1">DP1</strain>
    </source>
</reference>
<organism evidence="1 2">
    <name type="scientific">Euplotes crassus</name>
    <dbReference type="NCBI Taxonomy" id="5936"/>
    <lineage>
        <taxon>Eukaryota</taxon>
        <taxon>Sar</taxon>
        <taxon>Alveolata</taxon>
        <taxon>Ciliophora</taxon>
        <taxon>Intramacronucleata</taxon>
        <taxon>Spirotrichea</taxon>
        <taxon>Hypotrichia</taxon>
        <taxon>Euplotida</taxon>
        <taxon>Euplotidae</taxon>
        <taxon>Moneuplotes</taxon>
    </lineage>
</organism>
<dbReference type="EMBL" id="CAMPGE010026825">
    <property type="protein sequence ID" value="CAI2384489.1"/>
    <property type="molecule type" value="Genomic_DNA"/>
</dbReference>
<proteinExistence type="predicted"/>
<accession>A0AAD1Y4F5</accession>
<dbReference type="PANTHER" id="PTHR21255:SF7">
    <property type="entry name" value="DYNEIN LIGHT CHAIN TCTEX-TYPE PROTEIN 2B"/>
    <property type="match status" value="1"/>
</dbReference>
<dbReference type="Pfam" id="PF03645">
    <property type="entry name" value="Tctex-1"/>
    <property type="match status" value="1"/>
</dbReference>
<gene>
    <name evidence="1" type="ORF">ECRASSUSDP1_LOCUS26019</name>
</gene>
<evidence type="ECO:0000313" key="1">
    <source>
        <dbReference type="EMBL" id="CAI2384489.1"/>
    </source>
</evidence>
<dbReference type="GO" id="GO:0005737">
    <property type="term" value="C:cytoplasm"/>
    <property type="evidence" value="ECO:0007669"/>
    <property type="project" value="TreeGrafter"/>
</dbReference>
<sequence length="131" mass="15191">MKSRKEKNTYKLRPALKDKFRPSEFRPRIDEICREKLDDLVTFDNTLAQELGQEIATEIKQELKDLGKDPNYRFCVSSIVGEKKGQGVQAGTNCAWDLDTDSCTSHCYSSEILFCFVLIFTTYRYPTMDKE</sequence>
<protein>
    <recommendedName>
        <fullName evidence="3">Tctex1 domain-containing protein 2</fullName>
    </recommendedName>
</protein>
<dbReference type="InterPro" id="IPR005334">
    <property type="entry name" value="Tctex-1-like"/>
</dbReference>
<keyword evidence="2" id="KW-1185">Reference proteome</keyword>
<comment type="caution">
    <text evidence="1">The sequence shown here is derived from an EMBL/GenBank/DDBJ whole genome shotgun (WGS) entry which is preliminary data.</text>
</comment>
<dbReference type="GO" id="GO:0045505">
    <property type="term" value="F:dynein intermediate chain binding"/>
    <property type="evidence" value="ECO:0007669"/>
    <property type="project" value="TreeGrafter"/>
</dbReference>
<dbReference type="Gene3D" id="3.30.1140.40">
    <property type="entry name" value="Tctex-1"/>
    <property type="match status" value="1"/>
</dbReference>
<dbReference type="Proteomes" id="UP001295684">
    <property type="component" value="Unassembled WGS sequence"/>
</dbReference>
<dbReference type="PANTHER" id="PTHR21255">
    <property type="entry name" value="T-COMPLEX-ASSOCIATED-TESTIS-EXPRESSED 1/ DYNEIN LIGHT CHAIN"/>
    <property type="match status" value="1"/>
</dbReference>
<evidence type="ECO:0008006" key="3">
    <source>
        <dbReference type="Google" id="ProtNLM"/>
    </source>
</evidence>
<name>A0AAD1Y4F5_EUPCR</name>